<name>A0A2T3NFS9_9GAMM</name>
<dbReference type="EMBL" id="PYMB01000003">
    <property type="protein sequence ID" value="PSW13410.1"/>
    <property type="molecule type" value="Genomic_DNA"/>
</dbReference>
<dbReference type="GO" id="GO:0005737">
    <property type="term" value="C:cytoplasm"/>
    <property type="evidence" value="ECO:0007669"/>
    <property type="project" value="TreeGrafter"/>
</dbReference>
<sequence>MSLPILYSLRRCPYCIRARLAILMAQQPVKVRDVVTRNLPVEMLQASPKGTVPVLVINKSEVVDESLDIMLWALKQNDPLNLLLSDKPLSHQTEMISLIYRNDNDFVPSLDKYKIAARYHHNNALTYRQECEQFISTLEYHLAKQTFLMGERPSLVDYAVLPFIRQFSRVDRKWYLGAPYSHLERWLNTHYQNPLYSKAMTQYPRWLDTKQEFLIGNV</sequence>
<proteinExistence type="predicted"/>
<gene>
    <name evidence="3" type="ORF">C9J01_11275</name>
</gene>
<protein>
    <submittedName>
        <fullName evidence="3">Glutathione S-transferase</fullName>
    </submittedName>
</protein>
<dbReference type="PROSITE" id="PS50404">
    <property type="entry name" value="GST_NTER"/>
    <property type="match status" value="1"/>
</dbReference>
<dbReference type="InterPro" id="IPR004045">
    <property type="entry name" value="Glutathione_S-Trfase_N"/>
</dbReference>
<dbReference type="SFLD" id="SFLDS00019">
    <property type="entry name" value="Glutathione_Transferase_(cytos"/>
    <property type="match status" value="1"/>
</dbReference>
<dbReference type="InterPro" id="IPR036282">
    <property type="entry name" value="Glutathione-S-Trfase_C_sf"/>
</dbReference>
<feature type="domain" description="GST C-terminal" evidence="2">
    <location>
        <begin position="88"/>
        <end position="211"/>
    </location>
</feature>
<keyword evidence="3" id="KW-0808">Transferase</keyword>
<dbReference type="SUPFAM" id="SSF47616">
    <property type="entry name" value="GST C-terminal domain-like"/>
    <property type="match status" value="1"/>
</dbReference>
<organism evidence="3 4">
    <name type="scientific">Photobacterium rosenbergii</name>
    <dbReference type="NCBI Taxonomy" id="294936"/>
    <lineage>
        <taxon>Bacteria</taxon>
        <taxon>Pseudomonadati</taxon>
        <taxon>Pseudomonadota</taxon>
        <taxon>Gammaproteobacteria</taxon>
        <taxon>Vibrionales</taxon>
        <taxon>Vibrionaceae</taxon>
        <taxon>Photobacterium</taxon>
    </lineage>
</organism>
<evidence type="ECO:0000313" key="3">
    <source>
        <dbReference type="EMBL" id="PSW13410.1"/>
    </source>
</evidence>
<dbReference type="InterPro" id="IPR050983">
    <property type="entry name" value="GST_Omega/HSP26"/>
</dbReference>
<dbReference type="Gene3D" id="1.20.1050.10">
    <property type="match status" value="1"/>
</dbReference>
<reference evidence="3 4" key="1">
    <citation type="submission" date="2018-03" db="EMBL/GenBank/DDBJ databases">
        <title>Whole genome sequencing of Histamine producing bacteria.</title>
        <authorList>
            <person name="Butler K."/>
        </authorList>
    </citation>
    <scope>NUCLEOTIDE SEQUENCE [LARGE SCALE GENOMIC DNA]</scope>
    <source>
        <strain evidence="3 4">DSM 19138</strain>
    </source>
</reference>
<dbReference type="PROSITE" id="PS51354">
    <property type="entry name" value="GLUTAREDOXIN_2"/>
    <property type="match status" value="1"/>
</dbReference>
<dbReference type="InterPro" id="IPR040079">
    <property type="entry name" value="Glutathione_S-Trfase"/>
</dbReference>
<evidence type="ECO:0000313" key="4">
    <source>
        <dbReference type="Proteomes" id="UP000241346"/>
    </source>
</evidence>
<dbReference type="PANTHER" id="PTHR43968:SF6">
    <property type="entry name" value="GLUTATHIONE S-TRANSFERASE OMEGA"/>
    <property type="match status" value="1"/>
</dbReference>
<dbReference type="Pfam" id="PF13410">
    <property type="entry name" value="GST_C_2"/>
    <property type="match status" value="1"/>
</dbReference>
<dbReference type="SUPFAM" id="SSF52833">
    <property type="entry name" value="Thioredoxin-like"/>
    <property type="match status" value="1"/>
</dbReference>
<comment type="caution">
    <text evidence="3">The sequence shown here is derived from an EMBL/GenBank/DDBJ whole genome shotgun (WGS) entry which is preliminary data.</text>
</comment>
<dbReference type="OrthoDB" id="9813092at2"/>
<dbReference type="PANTHER" id="PTHR43968">
    <property type="match status" value="1"/>
</dbReference>
<dbReference type="PROSITE" id="PS50405">
    <property type="entry name" value="GST_CTER"/>
    <property type="match status" value="1"/>
</dbReference>
<dbReference type="AlphaFoldDB" id="A0A2T3NFS9"/>
<dbReference type="GO" id="GO:0016740">
    <property type="term" value="F:transferase activity"/>
    <property type="evidence" value="ECO:0007669"/>
    <property type="project" value="UniProtKB-KW"/>
</dbReference>
<dbReference type="InterPro" id="IPR036249">
    <property type="entry name" value="Thioredoxin-like_sf"/>
</dbReference>
<dbReference type="Proteomes" id="UP000241346">
    <property type="component" value="Unassembled WGS sequence"/>
</dbReference>
<dbReference type="CDD" id="cd03196">
    <property type="entry name" value="GST_C_5"/>
    <property type="match status" value="1"/>
</dbReference>
<dbReference type="InterPro" id="IPR010987">
    <property type="entry name" value="Glutathione-S-Trfase_C-like"/>
</dbReference>
<dbReference type="RefSeq" id="WP_107298230.1">
    <property type="nucleotide sequence ID" value="NZ_PYMB01000003.1"/>
</dbReference>
<accession>A0A2T3NFS9</accession>
<dbReference type="Pfam" id="PF13417">
    <property type="entry name" value="GST_N_3"/>
    <property type="match status" value="1"/>
</dbReference>
<evidence type="ECO:0000259" key="2">
    <source>
        <dbReference type="PROSITE" id="PS50405"/>
    </source>
</evidence>
<evidence type="ECO:0000259" key="1">
    <source>
        <dbReference type="PROSITE" id="PS50404"/>
    </source>
</evidence>
<dbReference type="Gene3D" id="3.40.30.10">
    <property type="entry name" value="Glutaredoxin"/>
    <property type="match status" value="1"/>
</dbReference>
<feature type="domain" description="GST N-terminal" evidence="1">
    <location>
        <begin position="2"/>
        <end position="81"/>
    </location>
</feature>